<evidence type="ECO:0000256" key="4">
    <source>
        <dbReference type="ARBA" id="ARBA00022917"/>
    </source>
</evidence>
<evidence type="ECO:0000313" key="9">
    <source>
        <dbReference type="Proteomes" id="UP001461341"/>
    </source>
</evidence>
<evidence type="ECO:0000313" key="8">
    <source>
        <dbReference type="EMBL" id="WZL75189.1"/>
    </source>
</evidence>
<reference evidence="8 9" key="1">
    <citation type="submission" date="2023-03" db="EMBL/GenBank/DDBJ databases">
        <title>Novel Species.</title>
        <authorList>
            <person name="Ma S."/>
        </authorList>
    </citation>
    <scope>NUCLEOTIDE SEQUENCE [LARGE SCALE GENOMIC DNA]</scope>
    <source>
        <strain evidence="8 9">B11</strain>
    </source>
</reference>
<dbReference type="Proteomes" id="UP001461341">
    <property type="component" value="Chromosome"/>
</dbReference>
<dbReference type="Gene3D" id="3.40.50.12230">
    <property type="match status" value="1"/>
</dbReference>
<dbReference type="PANTHER" id="PTHR11138">
    <property type="entry name" value="METHIONYL-TRNA FORMYLTRANSFERASE"/>
    <property type="match status" value="1"/>
</dbReference>
<dbReference type="Pfam" id="PF02911">
    <property type="entry name" value="Formyl_trans_C"/>
    <property type="match status" value="1"/>
</dbReference>
<evidence type="ECO:0000259" key="6">
    <source>
        <dbReference type="Pfam" id="PF00551"/>
    </source>
</evidence>
<feature type="domain" description="Formyl transferase C-terminal" evidence="7">
    <location>
        <begin position="207"/>
        <end position="307"/>
    </location>
</feature>
<dbReference type="InterPro" id="IPR002376">
    <property type="entry name" value="Formyl_transf_N"/>
</dbReference>
<dbReference type="CDD" id="cd08704">
    <property type="entry name" value="Met_tRNA_FMT_C"/>
    <property type="match status" value="1"/>
</dbReference>
<keyword evidence="4 5" id="KW-0648">Protein biosynthesis</keyword>
<dbReference type="InterPro" id="IPR036477">
    <property type="entry name" value="Formyl_transf_N_sf"/>
</dbReference>
<evidence type="ECO:0000256" key="5">
    <source>
        <dbReference type="HAMAP-Rule" id="MF_00182"/>
    </source>
</evidence>
<proteinExistence type="inferred from homology"/>
<feature type="domain" description="Formyl transferase N-terminal" evidence="6">
    <location>
        <begin position="1"/>
        <end position="184"/>
    </location>
</feature>
<dbReference type="InterPro" id="IPR044135">
    <property type="entry name" value="Met-tRNA-FMT_C"/>
</dbReference>
<dbReference type="InterPro" id="IPR001555">
    <property type="entry name" value="GART_AS"/>
</dbReference>
<dbReference type="PROSITE" id="PS00373">
    <property type="entry name" value="GART"/>
    <property type="match status" value="1"/>
</dbReference>
<sequence length="315" mass="35813">MKIFFMGTSEFAVEVFKVLLESQFQDQIKGIVTQPDRACGRGRRIMPPPLKRFVLSENKEIPVFQPEKVNQREFVEFLKQESPDLIVVAAYGQILKREVLEIPKWGCINVHASLLPRYRGADPIRWMLLRGEKEAGVSIMLMDEGMDTGPILGQKALPIEVEDDYGSLTKKLGQIGGQELLRVIPAWVSGGIKPIPQSEEEASYAPKIKKEMLRISWAKPALEIINQVRAFAPTPGAFCYFRGRKVKILKIRLEEDTTQSIQEPGTIVDIRKEGIVVSALDKNLLVERLHPESKKPLYSWEFCCGYRLKTGERFE</sequence>
<keyword evidence="3 5" id="KW-0808">Transferase</keyword>
<dbReference type="HAMAP" id="MF_00182">
    <property type="entry name" value="Formyl_trans"/>
    <property type="match status" value="1"/>
</dbReference>
<dbReference type="CDD" id="cd08646">
    <property type="entry name" value="FMT_core_Met-tRNA-FMT_N"/>
    <property type="match status" value="1"/>
</dbReference>
<comment type="function">
    <text evidence="5">Attaches a formyl group to the free amino group of methionyl-tRNA(fMet). The formyl group appears to play a dual role in the initiator identity of N-formylmethionyl-tRNA by promoting its recognition by IF2 and preventing the misappropriation of this tRNA by the elongation apparatus.</text>
</comment>
<dbReference type="SUPFAM" id="SSF50486">
    <property type="entry name" value="FMT C-terminal domain-like"/>
    <property type="match status" value="1"/>
</dbReference>
<dbReference type="InterPro" id="IPR005793">
    <property type="entry name" value="Formyl_trans_C"/>
</dbReference>
<dbReference type="GO" id="GO:0004479">
    <property type="term" value="F:methionyl-tRNA formyltransferase activity"/>
    <property type="evidence" value="ECO:0007669"/>
    <property type="project" value="UniProtKB-EC"/>
</dbReference>
<dbReference type="PANTHER" id="PTHR11138:SF5">
    <property type="entry name" value="METHIONYL-TRNA FORMYLTRANSFERASE, MITOCHONDRIAL"/>
    <property type="match status" value="1"/>
</dbReference>
<evidence type="ECO:0000256" key="3">
    <source>
        <dbReference type="ARBA" id="ARBA00022679"/>
    </source>
</evidence>
<dbReference type="InterPro" id="IPR005794">
    <property type="entry name" value="Fmt"/>
</dbReference>
<dbReference type="Pfam" id="PF00551">
    <property type="entry name" value="Formyl_trans_N"/>
    <property type="match status" value="1"/>
</dbReference>
<dbReference type="SUPFAM" id="SSF53328">
    <property type="entry name" value="Formyltransferase"/>
    <property type="match status" value="1"/>
</dbReference>
<evidence type="ECO:0000256" key="1">
    <source>
        <dbReference type="ARBA" id="ARBA00010699"/>
    </source>
</evidence>
<feature type="binding site" evidence="5">
    <location>
        <begin position="113"/>
        <end position="116"/>
    </location>
    <ligand>
        <name>(6S)-5,6,7,8-tetrahydrofolate</name>
        <dbReference type="ChEBI" id="CHEBI:57453"/>
    </ligand>
</feature>
<organism evidence="8 9">
    <name type="scientific">Thermatribacter velox</name>
    <dbReference type="NCBI Taxonomy" id="3039681"/>
    <lineage>
        <taxon>Bacteria</taxon>
        <taxon>Pseudomonadati</taxon>
        <taxon>Atribacterota</taxon>
        <taxon>Atribacteria</taxon>
        <taxon>Atribacterales</taxon>
        <taxon>Thermatribacteraceae</taxon>
        <taxon>Thermatribacter</taxon>
    </lineage>
</organism>
<keyword evidence="9" id="KW-1185">Reference proteome</keyword>
<protein>
    <recommendedName>
        <fullName evidence="2 5">Methionyl-tRNA formyltransferase</fullName>
        <ecNumber evidence="2 5">2.1.2.9</ecNumber>
    </recommendedName>
</protein>
<dbReference type="InterPro" id="IPR041711">
    <property type="entry name" value="Met-tRNA-FMT_N"/>
</dbReference>
<name>A0ABZ2Y867_9BACT</name>
<comment type="similarity">
    <text evidence="1 5">Belongs to the Fmt family.</text>
</comment>
<accession>A0ABZ2Y867</accession>
<comment type="catalytic activity">
    <reaction evidence="5">
        <text>L-methionyl-tRNA(fMet) + (6R)-10-formyltetrahydrofolate = N-formyl-L-methionyl-tRNA(fMet) + (6S)-5,6,7,8-tetrahydrofolate + H(+)</text>
        <dbReference type="Rhea" id="RHEA:24380"/>
        <dbReference type="Rhea" id="RHEA-COMP:9952"/>
        <dbReference type="Rhea" id="RHEA-COMP:9953"/>
        <dbReference type="ChEBI" id="CHEBI:15378"/>
        <dbReference type="ChEBI" id="CHEBI:57453"/>
        <dbReference type="ChEBI" id="CHEBI:78530"/>
        <dbReference type="ChEBI" id="CHEBI:78844"/>
        <dbReference type="ChEBI" id="CHEBI:195366"/>
        <dbReference type="EC" id="2.1.2.9"/>
    </reaction>
</comment>
<evidence type="ECO:0000259" key="7">
    <source>
        <dbReference type="Pfam" id="PF02911"/>
    </source>
</evidence>
<gene>
    <name evidence="5 8" type="primary">fmt</name>
    <name evidence="8" type="ORF">QBE54_06180</name>
</gene>
<dbReference type="EMBL" id="CP121689">
    <property type="protein sequence ID" value="WZL75189.1"/>
    <property type="molecule type" value="Genomic_DNA"/>
</dbReference>
<dbReference type="EC" id="2.1.2.9" evidence="2 5"/>
<dbReference type="RefSeq" id="WP_369017335.1">
    <property type="nucleotide sequence ID" value="NZ_CP121689.1"/>
</dbReference>
<evidence type="ECO:0000256" key="2">
    <source>
        <dbReference type="ARBA" id="ARBA00012261"/>
    </source>
</evidence>
<dbReference type="NCBIfam" id="TIGR00460">
    <property type="entry name" value="fmt"/>
    <property type="match status" value="1"/>
</dbReference>
<dbReference type="InterPro" id="IPR011034">
    <property type="entry name" value="Formyl_transferase-like_C_sf"/>
</dbReference>